<keyword evidence="3" id="KW-1185">Reference proteome</keyword>
<name>A0ABR1R4W1_9PEZI</name>
<comment type="similarity">
    <text evidence="1">Belongs to the polyketide transferase af380 family.</text>
</comment>
<gene>
    <name evidence="2" type="ORF">PG991_014651</name>
</gene>
<comment type="caution">
    <text evidence="2">The sequence shown here is derived from an EMBL/GenBank/DDBJ whole genome shotgun (WGS) entry which is preliminary data.</text>
</comment>
<dbReference type="InterPro" id="IPR051411">
    <property type="entry name" value="Polyketide_trans_af380"/>
</dbReference>
<dbReference type="EMBL" id="JAQQWI010000019">
    <property type="protein sequence ID" value="KAK7998976.1"/>
    <property type="molecule type" value="Genomic_DNA"/>
</dbReference>
<dbReference type="InterPro" id="IPR029058">
    <property type="entry name" value="AB_hydrolase_fold"/>
</dbReference>
<evidence type="ECO:0008006" key="4">
    <source>
        <dbReference type="Google" id="ProtNLM"/>
    </source>
</evidence>
<evidence type="ECO:0000313" key="3">
    <source>
        <dbReference type="Proteomes" id="UP001396898"/>
    </source>
</evidence>
<organism evidence="2 3">
    <name type="scientific">Apiospora marii</name>
    <dbReference type="NCBI Taxonomy" id="335849"/>
    <lineage>
        <taxon>Eukaryota</taxon>
        <taxon>Fungi</taxon>
        <taxon>Dikarya</taxon>
        <taxon>Ascomycota</taxon>
        <taxon>Pezizomycotina</taxon>
        <taxon>Sordariomycetes</taxon>
        <taxon>Xylariomycetidae</taxon>
        <taxon>Amphisphaeriales</taxon>
        <taxon>Apiosporaceae</taxon>
        <taxon>Apiospora</taxon>
    </lineage>
</organism>
<evidence type="ECO:0000313" key="2">
    <source>
        <dbReference type="EMBL" id="KAK7998976.1"/>
    </source>
</evidence>
<dbReference type="PANTHER" id="PTHR47751:SF2">
    <property type="entry name" value="DLTD N-TERMINAL DOMAIN PROTEIN (AFU_ORTHOLOGUE AFUA_8G00380)-RELATED"/>
    <property type="match status" value="1"/>
</dbReference>
<dbReference type="SUPFAM" id="SSF53474">
    <property type="entry name" value="alpha/beta-Hydrolases"/>
    <property type="match status" value="1"/>
</dbReference>
<protein>
    <recommendedName>
        <fullName evidence="4">AB hydrolase-1 domain-containing protein</fullName>
    </recommendedName>
</protein>
<dbReference type="PANTHER" id="PTHR47751">
    <property type="entry name" value="SUPERFAMILY HYDROLASE, PUTATIVE (AFU_ORTHOLOGUE AFUA_2G16580)-RELATED"/>
    <property type="match status" value="1"/>
</dbReference>
<dbReference type="Proteomes" id="UP001396898">
    <property type="component" value="Unassembled WGS sequence"/>
</dbReference>
<accession>A0ABR1R4W1</accession>
<dbReference type="Gene3D" id="3.40.50.1820">
    <property type="entry name" value="alpha/beta hydrolase"/>
    <property type="match status" value="1"/>
</dbReference>
<proteinExistence type="inferred from homology"/>
<reference evidence="2 3" key="1">
    <citation type="submission" date="2023-01" db="EMBL/GenBank/DDBJ databases">
        <title>Analysis of 21 Apiospora genomes using comparative genomics revels a genus with tremendous synthesis potential of carbohydrate active enzymes and secondary metabolites.</title>
        <authorList>
            <person name="Sorensen T."/>
        </authorList>
    </citation>
    <scope>NUCLEOTIDE SEQUENCE [LARGE SCALE GENOMIC DNA]</scope>
    <source>
        <strain evidence="2 3">CBS 20057</strain>
    </source>
</reference>
<sequence length="208" mass="23096">MLNLPDFALALQDKGITILLYDPRNTGYSGGQPRNDIDPPQAIGDISDALTHLMDLPSVDPDQVDTWEPPFSVPMVNEHGDNAVGFGHGIDREKYAQFLRSGRSIAPGHVNRVTLMSYYKICMWQPWPLWKLLGLDQGVLLVIPGNDQMSYPELQRKQYDELGGGCDCKKRSVEVESAGHEDILGEDHLGLVVDNVVTFMQDALHGLL</sequence>
<evidence type="ECO:0000256" key="1">
    <source>
        <dbReference type="ARBA" id="ARBA00029464"/>
    </source>
</evidence>